<evidence type="ECO:0000259" key="4">
    <source>
        <dbReference type="Pfam" id="PF00294"/>
    </source>
</evidence>
<evidence type="ECO:0000313" key="5">
    <source>
        <dbReference type="EMBL" id="SIS89630.1"/>
    </source>
</evidence>
<dbReference type="OrthoDB" id="9813569at2"/>
<dbReference type="RefSeq" id="WP_076501033.1">
    <property type="nucleotide sequence ID" value="NZ_FTOP01000007.1"/>
</dbReference>
<dbReference type="InterPro" id="IPR029056">
    <property type="entry name" value="Ribokinase-like"/>
</dbReference>
<dbReference type="Pfam" id="PF00294">
    <property type="entry name" value="PfkB"/>
    <property type="match status" value="1"/>
</dbReference>
<dbReference type="STRING" id="529505.SAMN05421761_107148"/>
<comment type="similarity">
    <text evidence="1">Belongs to the carbohydrate kinase PfkB family.</text>
</comment>
<feature type="domain" description="Carbohydrate kinase PfkB" evidence="4">
    <location>
        <begin position="3"/>
        <end position="301"/>
    </location>
</feature>
<reference evidence="6" key="1">
    <citation type="submission" date="2017-01" db="EMBL/GenBank/DDBJ databases">
        <authorList>
            <person name="Varghese N."/>
            <person name="Submissions S."/>
        </authorList>
    </citation>
    <scope>NUCLEOTIDE SEQUENCE [LARGE SCALE GENOMIC DNA]</scope>
    <source>
        <strain evidence="6">DSM 46698</strain>
    </source>
</reference>
<dbReference type="Proteomes" id="UP000186026">
    <property type="component" value="Unassembled WGS sequence"/>
</dbReference>
<gene>
    <name evidence="5" type="ORF">SAMN05421761_107148</name>
</gene>
<dbReference type="AlphaFoldDB" id="A0A1N7MU67"/>
<sequence>MKKKVITLGEVMMRLSTVGHERFLQADQFNIVYGGAEANVAVSLAQWGLDTYHVTAFPDHDLSRAAIQYLRQVGVKTDYVYQSEGRLGLYFLENGAMQRASKIIYDRFDSAFAKFDASQVDWDSVFDGADWFHWTGITPALSQSAADMTLAALKVASSKGLMISGDINYRRNLWQYGKGPLEVMPELIRYTSIIVAGLADFENCMDIQADDYEQACIQAKKDFPQIKYITTTERDSISASENGLSGLLWNGQVLLSSKKYQMTHIVDRVGGGDAYMAGLIYGLLHLSDQDALEFGVAASVLKHSILGDANLVSLEEVKSLVRGEHVGKLLR</sequence>
<dbReference type="PANTHER" id="PTHR43320:SF2">
    <property type="entry name" value="2-DEHYDRO-3-DEOXYGLUCONOKINASE_2-DEHYDRO-3-DEOXYGALACTONOKINASE"/>
    <property type="match status" value="1"/>
</dbReference>
<accession>A0A1N7MU67</accession>
<evidence type="ECO:0000256" key="1">
    <source>
        <dbReference type="ARBA" id="ARBA00010688"/>
    </source>
</evidence>
<name>A0A1N7MU67_9BACT</name>
<proteinExistence type="inferred from homology"/>
<dbReference type="EMBL" id="FTOP01000007">
    <property type="protein sequence ID" value="SIS89630.1"/>
    <property type="molecule type" value="Genomic_DNA"/>
</dbReference>
<evidence type="ECO:0000313" key="6">
    <source>
        <dbReference type="Proteomes" id="UP000186026"/>
    </source>
</evidence>
<keyword evidence="2" id="KW-0808">Transferase</keyword>
<keyword evidence="3 5" id="KW-0418">Kinase</keyword>
<dbReference type="GO" id="GO:0016301">
    <property type="term" value="F:kinase activity"/>
    <property type="evidence" value="ECO:0007669"/>
    <property type="project" value="UniProtKB-KW"/>
</dbReference>
<dbReference type="InterPro" id="IPR052700">
    <property type="entry name" value="Carb_kinase_PfkB-like"/>
</dbReference>
<protein>
    <submittedName>
        <fullName evidence="5">2-dehydro-3-deoxygluconokinase</fullName>
    </submittedName>
</protein>
<organism evidence="5 6">
    <name type="scientific">Belliella pelovolcani</name>
    <dbReference type="NCBI Taxonomy" id="529505"/>
    <lineage>
        <taxon>Bacteria</taxon>
        <taxon>Pseudomonadati</taxon>
        <taxon>Bacteroidota</taxon>
        <taxon>Cytophagia</taxon>
        <taxon>Cytophagales</taxon>
        <taxon>Cyclobacteriaceae</taxon>
        <taxon>Belliella</taxon>
    </lineage>
</organism>
<dbReference type="PANTHER" id="PTHR43320">
    <property type="entry name" value="SUGAR KINASE"/>
    <property type="match status" value="1"/>
</dbReference>
<evidence type="ECO:0000256" key="2">
    <source>
        <dbReference type="ARBA" id="ARBA00022679"/>
    </source>
</evidence>
<keyword evidence="6" id="KW-1185">Reference proteome</keyword>
<evidence type="ECO:0000256" key="3">
    <source>
        <dbReference type="ARBA" id="ARBA00022777"/>
    </source>
</evidence>
<dbReference type="Gene3D" id="3.40.1190.20">
    <property type="match status" value="1"/>
</dbReference>
<dbReference type="InterPro" id="IPR011611">
    <property type="entry name" value="PfkB_dom"/>
</dbReference>
<dbReference type="SUPFAM" id="SSF53613">
    <property type="entry name" value="Ribokinase-like"/>
    <property type="match status" value="1"/>
</dbReference>
<dbReference type="CDD" id="cd01166">
    <property type="entry name" value="KdgK"/>
    <property type="match status" value="1"/>
</dbReference>